<dbReference type="GO" id="GO:0016747">
    <property type="term" value="F:acyltransferase activity, transferring groups other than amino-acyl groups"/>
    <property type="evidence" value="ECO:0007669"/>
    <property type="project" value="InterPro"/>
</dbReference>
<dbReference type="Pfam" id="PF00583">
    <property type="entry name" value="Acetyltransf_1"/>
    <property type="match status" value="1"/>
</dbReference>
<dbReference type="Gene3D" id="3.40.630.30">
    <property type="match status" value="1"/>
</dbReference>
<sequence>MSTSPTGLDVVPLDPFDDAALDAWHHAYLAAERHELGEVATPWQLEELRAAMQDAGTRARSLGWSAVLEGETVGAGWMRTPLLDNLELAELDVHVLPSARRRGVGSALLARLESEAAGRGRRVLTGLASWAYDAGPTGAGASGPEFARAVGFDLALSEVQRELVLPVPAAVLDDLSGSAARAHAAYTLRSWSGPVPDDLLEGWARLTSTLVTEAPMGDLDVEQEAVSTDAVREQEALLERQGRTKYNTVALAPDGDVVAYSDLATTIHEPGRAYQWGTLVDPAHRGHRLGVAVKVANLRLLQAERPDVARLTTYNAEVNRHMVEVNEAMGFRPVARLGDFQKKLV</sequence>
<organism evidence="4">
    <name type="scientific">metagenome</name>
    <dbReference type="NCBI Taxonomy" id="256318"/>
    <lineage>
        <taxon>unclassified sequences</taxon>
        <taxon>metagenomes</taxon>
    </lineage>
</organism>
<dbReference type="InterPro" id="IPR050832">
    <property type="entry name" value="Bact_Acetyltransf"/>
</dbReference>
<keyword evidence="2" id="KW-0012">Acyltransferase</keyword>
<name>A0A2P2CGH8_9ZZZZ</name>
<keyword evidence="1" id="KW-0808">Transferase</keyword>
<protein>
    <submittedName>
        <fullName evidence="4">PE-PGRS family protein</fullName>
    </submittedName>
</protein>
<dbReference type="InterPro" id="IPR000182">
    <property type="entry name" value="GNAT_dom"/>
</dbReference>
<feature type="domain" description="N-acetyltransferase" evidence="3">
    <location>
        <begin position="8"/>
        <end position="168"/>
    </location>
</feature>
<dbReference type="PROSITE" id="PS51186">
    <property type="entry name" value="GNAT"/>
    <property type="match status" value="1"/>
</dbReference>
<reference evidence="4" key="1">
    <citation type="submission" date="2015-08" db="EMBL/GenBank/DDBJ databases">
        <authorList>
            <person name="Babu N.S."/>
            <person name="Beckwith C.J."/>
            <person name="Beseler K.G."/>
            <person name="Brison A."/>
            <person name="Carone J.V."/>
            <person name="Caskin T.P."/>
            <person name="Diamond M."/>
            <person name="Durham M.E."/>
            <person name="Foxe J.M."/>
            <person name="Go M."/>
            <person name="Henderson B.A."/>
            <person name="Jones I.B."/>
            <person name="McGettigan J.A."/>
            <person name="Micheletti S.J."/>
            <person name="Nasrallah M.E."/>
            <person name="Ortiz D."/>
            <person name="Piller C.R."/>
            <person name="Privatt S.R."/>
            <person name="Schneider S.L."/>
            <person name="Sharp S."/>
            <person name="Smith T.C."/>
            <person name="Stanton J.D."/>
            <person name="Ullery H.E."/>
            <person name="Wilson R.J."/>
            <person name="Serrano M.G."/>
            <person name="Buck G."/>
            <person name="Lee V."/>
            <person name="Wang Y."/>
            <person name="Carvalho R."/>
            <person name="Voegtly L."/>
            <person name="Shi R."/>
            <person name="Duckworth R."/>
            <person name="Johnson A."/>
            <person name="Loviza R."/>
            <person name="Walstead R."/>
            <person name="Shah Z."/>
            <person name="Kiflezghi M."/>
            <person name="Wade K."/>
            <person name="Ball S.L."/>
            <person name="Bradley K.W."/>
            <person name="Asai D.J."/>
            <person name="Bowman C.A."/>
            <person name="Russell D.A."/>
            <person name="Pope W.H."/>
            <person name="Jacobs-Sera D."/>
            <person name="Hendrix R.W."/>
            <person name="Hatfull G.F."/>
        </authorList>
    </citation>
    <scope>NUCLEOTIDE SEQUENCE</scope>
</reference>
<dbReference type="AlphaFoldDB" id="A0A2P2CGH8"/>
<dbReference type="PANTHER" id="PTHR43877">
    <property type="entry name" value="AMINOALKYLPHOSPHONATE N-ACETYLTRANSFERASE-RELATED-RELATED"/>
    <property type="match status" value="1"/>
</dbReference>
<gene>
    <name evidence="4" type="ORF">NOCA1240202</name>
</gene>
<evidence type="ECO:0000256" key="1">
    <source>
        <dbReference type="ARBA" id="ARBA00022679"/>
    </source>
</evidence>
<dbReference type="EMBL" id="CZKB01000017">
    <property type="protein sequence ID" value="CUR61099.1"/>
    <property type="molecule type" value="Genomic_DNA"/>
</dbReference>
<dbReference type="CDD" id="cd04301">
    <property type="entry name" value="NAT_SF"/>
    <property type="match status" value="1"/>
</dbReference>
<evidence type="ECO:0000256" key="2">
    <source>
        <dbReference type="ARBA" id="ARBA00023315"/>
    </source>
</evidence>
<proteinExistence type="predicted"/>
<accession>A0A2P2CGH8</accession>
<evidence type="ECO:0000259" key="3">
    <source>
        <dbReference type="PROSITE" id="PS51186"/>
    </source>
</evidence>
<evidence type="ECO:0000313" key="4">
    <source>
        <dbReference type="EMBL" id="CUR61099.1"/>
    </source>
</evidence>
<dbReference type="InterPro" id="IPR016181">
    <property type="entry name" value="Acyl_CoA_acyltransferase"/>
</dbReference>
<dbReference type="SUPFAM" id="SSF55729">
    <property type="entry name" value="Acyl-CoA N-acyltransferases (Nat)"/>
    <property type="match status" value="2"/>
</dbReference>